<dbReference type="AlphaFoldDB" id="A0A532UXN5"/>
<feature type="chain" id="PRO_5021988419" description="Secretion system C-terminal sorting domain-containing protein" evidence="1">
    <location>
        <begin position="31"/>
        <end position="453"/>
    </location>
</feature>
<feature type="domain" description="Secretion system C-terminal sorting" evidence="2">
    <location>
        <begin position="375"/>
        <end position="450"/>
    </location>
</feature>
<sequence length="453" mass="49590">MVRNKIGGMKMKKFVVILCTLIFLTSCALAQNLSVPPAGQYFAVEERVVQPSNPQPCDWPWVGFCPLLIANPTGLAFDGQYFWIPRWSAGVGDPYIYKVDMTGNIVGHINSPALWPGGITWDGSHLWVTDYVGGPVICKVDPMTGAVVTSFPIVYSSYWAGVAWDGQYLYYGTNTGSPGSHTIYKIDPNTGAQVGTISVPSQDISGLTYYDGHLYYSDSQTFTLYQITMTGTIVDSSPTYVPAWLAGVTVEGGYLWNVDYDNENLNYYDLGAPTPVELTAFNANVAESGVLLTWNTASENECYSWTILRNNIEIATLPGAGTTEEPQSYSYLDEVGNGTYTYKLMQTDISGATSYSDEVTVTIGIANKFQLMQNYPNPFNPQTSLSFSLPDEGYVTLIIYDTQGCEVARLADGYKVAGTYDATFDAHNLPSGIYFANLNSTHGSLTQKLLLVK</sequence>
<dbReference type="SUPFAM" id="SSF63825">
    <property type="entry name" value="YWTD domain"/>
    <property type="match status" value="1"/>
</dbReference>
<dbReference type="Pfam" id="PF18962">
    <property type="entry name" value="Por_Secre_tail"/>
    <property type="match status" value="1"/>
</dbReference>
<organism evidence="3 4">
    <name type="scientific">candidate division LCP-89 bacterium B3_LCP</name>
    <dbReference type="NCBI Taxonomy" id="2012998"/>
    <lineage>
        <taxon>Bacteria</taxon>
        <taxon>Pseudomonadati</taxon>
        <taxon>Bacteria division LCP-89</taxon>
    </lineage>
</organism>
<proteinExistence type="predicted"/>
<dbReference type="InterPro" id="IPR026444">
    <property type="entry name" value="Secre_tail"/>
</dbReference>
<accession>A0A532UXN5</accession>
<name>A0A532UXN5_UNCL8</name>
<dbReference type="Gene3D" id="2.60.40.10">
    <property type="entry name" value="Immunoglobulins"/>
    <property type="match status" value="1"/>
</dbReference>
<dbReference type="Proteomes" id="UP000319619">
    <property type="component" value="Unassembled WGS sequence"/>
</dbReference>
<feature type="signal peptide" evidence="1">
    <location>
        <begin position="1"/>
        <end position="30"/>
    </location>
</feature>
<dbReference type="NCBIfam" id="TIGR04183">
    <property type="entry name" value="Por_Secre_tail"/>
    <property type="match status" value="1"/>
</dbReference>
<protein>
    <recommendedName>
        <fullName evidence="2">Secretion system C-terminal sorting domain-containing protein</fullName>
    </recommendedName>
</protein>
<gene>
    <name evidence="3" type="ORF">CEE37_10470</name>
</gene>
<evidence type="ECO:0000256" key="1">
    <source>
        <dbReference type="SAM" id="SignalP"/>
    </source>
</evidence>
<reference evidence="3 4" key="1">
    <citation type="submission" date="2017-06" db="EMBL/GenBank/DDBJ databases">
        <title>Novel microbial phyla capable of carbon fixation and sulfur reduction in deep-sea sediments.</title>
        <authorList>
            <person name="Huang J."/>
            <person name="Baker B."/>
            <person name="Wang Y."/>
        </authorList>
    </citation>
    <scope>NUCLEOTIDE SEQUENCE [LARGE SCALE GENOMIC DNA]</scope>
    <source>
        <strain evidence="3">B3_LCP</strain>
    </source>
</reference>
<evidence type="ECO:0000259" key="2">
    <source>
        <dbReference type="Pfam" id="PF18962"/>
    </source>
</evidence>
<dbReference type="InterPro" id="IPR013783">
    <property type="entry name" value="Ig-like_fold"/>
</dbReference>
<keyword evidence="1" id="KW-0732">Signal</keyword>
<dbReference type="Gene3D" id="2.60.40.4070">
    <property type="match status" value="1"/>
</dbReference>
<dbReference type="EMBL" id="NJBN01000007">
    <property type="protein sequence ID" value="TKJ39695.1"/>
    <property type="molecule type" value="Genomic_DNA"/>
</dbReference>
<dbReference type="Gene3D" id="2.130.10.10">
    <property type="entry name" value="YVTN repeat-like/Quinoprotein amine dehydrogenase"/>
    <property type="match status" value="1"/>
</dbReference>
<dbReference type="InterPro" id="IPR015943">
    <property type="entry name" value="WD40/YVTN_repeat-like_dom_sf"/>
</dbReference>
<dbReference type="PROSITE" id="PS51257">
    <property type="entry name" value="PROKAR_LIPOPROTEIN"/>
    <property type="match status" value="1"/>
</dbReference>
<comment type="caution">
    <text evidence="3">The sequence shown here is derived from an EMBL/GenBank/DDBJ whole genome shotgun (WGS) entry which is preliminary data.</text>
</comment>
<evidence type="ECO:0000313" key="3">
    <source>
        <dbReference type="EMBL" id="TKJ39695.1"/>
    </source>
</evidence>
<evidence type="ECO:0000313" key="4">
    <source>
        <dbReference type="Proteomes" id="UP000319619"/>
    </source>
</evidence>